<keyword evidence="1" id="KW-0472">Membrane</keyword>
<comment type="caution">
    <text evidence="3">The sequence shown here is derived from an EMBL/GenBank/DDBJ whole genome shotgun (WGS) entry which is preliminary data.</text>
</comment>
<name>A0ABU2T092_9ACTN</name>
<gene>
    <name evidence="3" type="ORF">RM550_02750</name>
</gene>
<feature type="signal peptide" evidence="2">
    <location>
        <begin position="1"/>
        <end position="41"/>
    </location>
</feature>
<evidence type="ECO:0000313" key="3">
    <source>
        <dbReference type="EMBL" id="MDT0454658.1"/>
    </source>
</evidence>
<accession>A0ABU2T092</accession>
<evidence type="ECO:0000313" key="4">
    <source>
        <dbReference type="Proteomes" id="UP001180551"/>
    </source>
</evidence>
<dbReference type="Proteomes" id="UP001180551">
    <property type="component" value="Unassembled WGS sequence"/>
</dbReference>
<sequence length="98" mass="9749">MTAPPAPGPLGRLCRGHLSVALLAALLVAVCAAFGPASASAVDRAARPAVKPAEAATGTKPLVFMGFGTMAGLTLLAGAGLVASVRRRRSNGPRADRC</sequence>
<evidence type="ECO:0008006" key="5">
    <source>
        <dbReference type="Google" id="ProtNLM"/>
    </source>
</evidence>
<feature type="chain" id="PRO_5046471567" description="LPXTG cell wall anchor domain-containing protein" evidence="2">
    <location>
        <begin position="42"/>
        <end position="98"/>
    </location>
</feature>
<reference evidence="3" key="1">
    <citation type="submission" date="2024-05" db="EMBL/GenBank/DDBJ databases">
        <title>30 novel species of actinomycetes from the DSMZ collection.</title>
        <authorList>
            <person name="Nouioui I."/>
        </authorList>
    </citation>
    <scope>NUCLEOTIDE SEQUENCE</scope>
    <source>
        <strain evidence="3">DSM 41527</strain>
    </source>
</reference>
<protein>
    <recommendedName>
        <fullName evidence="5">LPXTG cell wall anchor domain-containing protein</fullName>
    </recommendedName>
</protein>
<dbReference type="EMBL" id="JAVRFE010000002">
    <property type="protein sequence ID" value="MDT0454658.1"/>
    <property type="molecule type" value="Genomic_DNA"/>
</dbReference>
<keyword evidence="1" id="KW-0812">Transmembrane</keyword>
<keyword evidence="4" id="KW-1185">Reference proteome</keyword>
<organism evidence="3 4">
    <name type="scientific">Streptomyces mooreae</name>
    <dbReference type="NCBI Taxonomy" id="3075523"/>
    <lineage>
        <taxon>Bacteria</taxon>
        <taxon>Bacillati</taxon>
        <taxon>Actinomycetota</taxon>
        <taxon>Actinomycetes</taxon>
        <taxon>Kitasatosporales</taxon>
        <taxon>Streptomycetaceae</taxon>
        <taxon>Streptomyces</taxon>
    </lineage>
</organism>
<proteinExistence type="predicted"/>
<dbReference type="RefSeq" id="WP_311622089.1">
    <property type="nucleotide sequence ID" value="NZ_JAVRFE010000002.1"/>
</dbReference>
<keyword evidence="1" id="KW-1133">Transmembrane helix</keyword>
<feature type="transmembrane region" description="Helical" evidence="1">
    <location>
        <begin position="63"/>
        <end position="85"/>
    </location>
</feature>
<evidence type="ECO:0000256" key="1">
    <source>
        <dbReference type="SAM" id="Phobius"/>
    </source>
</evidence>
<evidence type="ECO:0000256" key="2">
    <source>
        <dbReference type="SAM" id="SignalP"/>
    </source>
</evidence>
<keyword evidence="2" id="KW-0732">Signal</keyword>